<dbReference type="Gene3D" id="1.20.5.340">
    <property type="match status" value="4"/>
</dbReference>
<gene>
    <name evidence="1" type="ORF">S40285_06142</name>
</gene>
<proteinExistence type="predicted"/>
<dbReference type="EMBL" id="KL660554">
    <property type="protein sequence ID" value="KFA65789.1"/>
    <property type="molecule type" value="Genomic_DNA"/>
</dbReference>
<keyword evidence="2" id="KW-1185">Reference proteome</keyword>
<name>A0A084QPA4_STAC4</name>
<sequence>MEDVSDIQKAFALAAGSYDAEEEVRLLLDRYGGRIRVTNEVLKAAAGNLQEGEKVMRLLLEKRGNEIEITEEVLKAAAENHEDGEAVMRLLLDKRGDRIEITEEVLKAAAASELGAEIMDLLLGNQGDKIMITEAVITAAAGNYSGKDVMELLLQERGDEITITEEVLKAAAANESGKEVMDFLLKERGDEVTITEEVLKAAAANESGKEVMDFLLKERGDEVTITEEVLKAAAANESGKEVMDFLLKERGDEVIITEEVVKAAVTNRAGREVLDFLFKMRDDEIKITEAIVRAGTENEWGSGILDLLAEKRGDEMKQLEEVVRTAPEHFRLHEHFSSFLRQGAHAVDETNSGYDWTQRLEHIGYSVSEIVELMGEEAFDTPWIYFEPAGSFNMSPEPGQHIRGCPHHLALPISAGVEPRPTPMLPLDNHDYDSTLQKSQELCGLAGISPNTREEHEWVGSVKFLKEENSATISYTLSFEQSQDVTRQTFISRISQALKGFCSAAGLVQSRRQCCDSFTILKASSPTSDGSGTSDALVVEMIHVDFLLALNLSTALASAETAATNTTSHQLITTSRAILDLVWPDITANHEESNALEDLQLCALAVQVLCLGFLSYAQAHTGEVWPFFLDMPIHRLTLLGLEKERNSSSLVAELVELSCLAEMTRGPVLMFHIAQESAKGQTSKTQRSHHGVLKYDVVGHASDILDTWGPGNLVFPITDSSIPVGIRIGDGFIFPSENGQHHWARSMPDISRSRIIDLQQPLLVGSLVTENDQCTLDKAQCWNASLSRLEFLGTSPDYWERSQRQVGIQVGLGDYFLGQTVETWNKKRGIPIKAMVLKGTDEDFITHLNKYWGIQVSHCTGVTRRIPLRILLAELLVTDDESSALQHMVEKLSQSSSNEELCQTFKALRKSAPAAYHLLWVKIRAICSALETTGVDPDGRHFSVAWPFGNDRTRCFKVPLEAESSWARVAADSQYCATFAYVSMKCLETVQHKCSGRLNWQNQIHSLETAVTCAWHEHSGSDWKLEDGRTYFFSQLDGMFAVRARATQLATQFELLSPGSIPLRIFLRLYAKTRNKERYRLRECIENVDHSQTVSIRTGDKILL</sequence>
<reference evidence="1 2" key="1">
    <citation type="journal article" date="2014" name="BMC Genomics">
        <title>Comparative genome sequencing reveals chemotype-specific gene clusters in the toxigenic black mold Stachybotrys.</title>
        <authorList>
            <person name="Semeiks J."/>
            <person name="Borek D."/>
            <person name="Otwinowski Z."/>
            <person name="Grishin N.V."/>
        </authorList>
    </citation>
    <scope>NUCLEOTIDE SEQUENCE [LARGE SCALE GENOMIC DNA]</scope>
    <source>
        <strain evidence="1 2">IBT 40285</strain>
    </source>
</reference>
<dbReference type="InParanoid" id="A0A084QPA4"/>
<evidence type="ECO:0000313" key="1">
    <source>
        <dbReference type="EMBL" id="KFA65789.1"/>
    </source>
</evidence>
<dbReference type="Pfam" id="PF23397">
    <property type="entry name" value="DUF7104"/>
    <property type="match status" value="9"/>
</dbReference>
<dbReference type="InterPro" id="IPR055530">
    <property type="entry name" value="DUF7104"/>
</dbReference>
<dbReference type="HOGENOM" id="CLU_282715_0_0_1"/>
<dbReference type="AlphaFoldDB" id="A0A084QPA4"/>
<evidence type="ECO:0008006" key="3">
    <source>
        <dbReference type="Google" id="ProtNLM"/>
    </source>
</evidence>
<organism evidence="1 2">
    <name type="scientific">Stachybotrys chlorohalonatus (strain IBT 40285)</name>
    <dbReference type="NCBI Taxonomy" id="1283841"/>
    <lineage>
        <taxon>Eukaryota</taxon>
        <taxon>Fungi</taxon>
        <taxon>Dikarya</taxon>
        <taxon>Ascomycota</taxon>
        <taxon>Pezizomycotina</taxon>
        <taxon>Sordariomycetes</taxon>
        <taxon>Hypocreomycetidae</taxon>
        <taxon>Hypocreales</taxon>
        <taxon>Stachybotryaceae</taxon>
        <taxon>Stachybotrys</taxon>
    </lineage>
</organism>
<dbReference type="STRING" id="1283841.A0A084QPA4"/>
<evidence type="ECO:0000313" key="2">
    <source>
        <dbReference type="Proteomes" id="UP000028524"/>
    </source>
</evidence>
<protein>
    <recommendedName>
        <fullName evidence="3">Heterokaryon incompatibility domain-containing protein</fullName>
    </recommendedName>
</protein>
<accession>A0A084QPA4</accession>
<dbReference type="Proteomes" id="UP000028524">
    <property type="component" value="Unassembled WGS sequence"/>
</dbReference>
<dbReference type="OMA" id="AGTENEW"/>
<dbReference type="OrthoDB" id="428577at2759"/>